<dbReference type="GO" id="GO:0031124">
    <property type="term" value="P:mRNA 3'-end processing"/>
    <property type="evidence" value="ECO:0007669"/>
    <property type="project" value="UniProtKB-ARBA"/>
</dbReference>
<sequence length="124" mass="14188">MVVRFAVICASNQNRSMEAHNQLLKHGFTVSSYGTGTMVRLPGPTIDKPNIYNFGTPYNDVYQELKGKDTQLYQSNGLLLMLDRNRKIKNSPERFQESKQEFDVIITCEERCFDAVCDGKMDLN</sequence>
<evidence type="ECO:0000256" key="8">
    <source>
        <dbReference type="ARBA" id="ARBA00048336"/>
    </source>
</evidence>
<dbReference type="AlphaFoldDB" id="A0A9P3HDZ3"/>
<keyword evidence="6 9" id="KW-0539">Nucleus</keyword>
<evidence type="ECO:0000256" key="2">
    <source>
        <dbReference type="ARBA" id="ARBA00008978"/>
    </source>
</evidence>
<comment type="subunit">
    <text evidence="9">Component of the cleavage and polyadenylation factor (CPF) complex.</text>
</comment>
<dbReference type="Gene3D" id="3.40.50.2300">
    <property type="match status" value="2"/>
</dbReference>
<dbReference type="OrthoDB" id="57957at2759"/>
<protein>
    <recommendedName>
        <fullName evidence="9">RNA polymerase II subunit A C-terminal domain phosphatase SSU72</fullName>
        <shortName evidence="9">CTD phosphatase SSU72</shortName>
        <ecNumber evidence="9">3.1.3.16</ecNumber>
    </recommendedName>
</protein>
<keyword evidence="5 9" id="KW-0904">Protein phosphatase</keyword>
<name>A0A9P3HDZ3_9FUNG</name>
<dbReference type="EC" id="3.1.3.16" evidence="9"/>
<keyword evidence="3 9" id="KW-0507">mRNA processing</keyword>
<reference evidence="10" key="1">
    <citation type="submission" date="2021-11" db="EMBL/GenBank/DDBJ databases">
        <authorList>
            <person name="Herlambang A."/>
            <person name="Guo Y."/>
            <person name="Takashima Y."/>
            <person name="Nishizawa T."/>
        </authorList>
    </citation>
    <scope>NUCLEOTIDE SEQUENCE</scope>
    <source>
        <strain evidence="10">E1425</strain>
    </source>
</reference>
<dbReference type="GO" id="GO:0005847">
    <property type="term" value="C:mRNA cleavage and polyadenylation specificity factor complex"/>
    <property type="evidence" value="ECO:0007669"/>
    <property type="project" value="UniProtKB-ARBA"/>
</dbReference>
<evidence type="ECO:0000256" key="5">
    <source>
        <dbReference type="ARBA" id="ARBA00022912"/>
    </source>
</evidence>
<dbReference type="Proteomes" id="UP000827284">
    <property type="component" value="Unassembled WGS sequence"/>
</dbReference>
<comment type="caution">
    <text evidence="10">The sequence shown here is derived from an EMBL/GenBank/DDBJ whole genome shotgun (WGS) entry which is preliminary data.</text>
</comment>
<organism evidence="10 11">
    <name type="scientific">Entomortierella parvispora</name>
    <dbReference type="NCBI Taxonomy" id="205924"/>
    <lineage>
        <taxon>Eukaryota</taxon>
        <taxon>Fungi</taxon>
        <taxon>Fungi incertae sedis</taxon>
        <taxon>Mucoromycota</taxon>
        <taxon>Mortierellomycotina</taxon>
        <taxon>Mortierellomycetes</taxon>
        <taxon>Mortierellales</taxon>
        <taxon>Mortierellaceae</taxon>
        <taxon>Entomortierella</taxon>
    </lineage>
</organism>
<evidence type="ECO:0000256" key="3">
    <source>
        <dbReference type="ARBA" id="ARBA00022664"/>
    </source>
</evidence>
<reference evidence="10" key="2">
    <citation type="journal article" date="2022" name="Microbiol. Resour. Announc.">
        <title>Whole-Genome Sequence of Entomortierella parvispora E1425, a Mucoromycotan Fungus Associated with Burkholderiaceae-Related Endosymbiotic Bacteria.</title>
        <authorList>
            <person name="Herlambang A."/>
            <person name="Guo Y."/>
            <person name="Takashima Y."/>
            <person name="Narisawa K."/>
            <person name="Ohta H."/>
            <person name="Nishizawa T."/>
        </authorList>
    </citation>
    <scope>NUCLEOTIDE SEQUENCE</scope>
    <source>
        <strain evidence="10">E1425</strain>
    </source>
</reference>
<dbReference type="FunFam" id="3.40.50.2300:FF:000039">
    <property type="entry name" value="RNA polymerase II subunit A C-terminal domain phosphatase"/>
    <property type="match status" value="1"/>
</dbReference>
<evidence type="ECO:0000256" key="6">
    <source>
        <dbReference type="ARBA" id="ARBA00023242"/>
    </source>
</evidence>
<proteinExistence type="inferred from homology"/>
<comment type="catalytic activity">
    <reaction evidence="8 9">
        <text>O-phospho-L-threonyl-[protein] + H2O = L-threonyl-[protein] + phosphate</text>
        <dbReference type="Rhea" id="RHEA:47004"/>
        <dbReference type="Rhea" id="RHEA-COMP:11060"/>
        <dbReference type="Rhea" id="RHEA-COMP:11605"/>
        <dbReference type="ChEBI" id="CHEBI:15377"/>
        <dbReference type="ChEBI" id="CHEBI:30013"/>
        <dbReference type="ChEBI" id="CHEBI:43474"/>
        <dbReference type="ChEBI" id="CHEBI:61977"/>
        <dbReference type="EC" id="3.1.3.16"/>
    </reaction>
</comment>
<comment type="function">
    <text evidence="9">Processively dephosphorylates Ser-5 of the heptad repeats YSPTSPS in the C-terminal domain of the largest RNA polymerase II subunit (RPB1).</text>
</comment>
<dbReference type="EMBL" id="BQFW01000009">
    <property type="protein sequence ID" value="GJJ74597.1"/>
    <property type="molecule type" value="Genomic_DNA"/>
</dbReference>
<dbReference type="InterPro" id="IPR006811">
    <property type="entry name" value="RNA_pol_II_suA"/>
</dbReference>
<evidence type="ECO:0000256" key="1">
    <source>
        <dbReference type="ARBA" id="ARBA00004123"/>
    </source>
</evidence>
<evidence type="ECO:0000313" key="11">
    <source>
        <dbReference type="Proteomes" id="UP000827284"/>
    </source>
</evidence>
<keyword evidence="11" id="KW-1185">Reference proteome</keyword>
<comment type="similarity">
    <text evidence="2 9">Belongs to the SSU72 phosphatase family.</text>
</comment>
<dbReference type="Pfam" id="PF04722">
    <property type="entry name" value="Ssu72"/>
    <property type="match status" value="1"/>
</dbReference>
<evidence type="ECO:0000256" key="9">
    <source>
        <dbReference type="RuleBase" id="RU369031"/>
    </source>
</evidence>
<evidence type="ECO:0000256" key="4">
    <source>
        <dbReference type="ARBA" id="ARBA00022801"/>
    </source>
</evidence>
<comment type="subcellular location">
    <subcellularLocation>
        <location evidence="1 9">Nucleus</location>
    </subcellularLocation>
</comment>
<dbReference type="GO" id="GO:0008420">
    <property type="term" value="F:RNA polymerase II CTD heptapeptide repeat phosphatase activity"/>
    <property type="evidence" value="ECO:0007669"/>
    <property type="project" value="UniProtKB-ARBA"/>
</dbReference>
<keyword evidence="4 9" id="KW-0378">Hydrolase</keyword>
<gene>
    <name evidence="10" type="ORF">EMPS_06955</name>
</gene>
<evidence type="ECO:0000256" key="7">
    <source>
        <dbReference type="ARBA" id="ARBA00047761"/>
    </source>
</evidence>
<evidence type="ECO:0000313" key="10">
    <source>
        <dbReference type="EMBL" id="GJJ74597.1"/>
    </source>
</evidence>
<accession>A0A9P3HDZ3</accession>
<dbReference type="PANTHER" id="PTHR20383">
    <property type="entry name" value="RNA POLYMERASE II SUBUNIT A C-TERMINAL DOMAIN PHOSPHATASE"/>
    <property type="match status" value="1"/>
</dbReference>
<comment type="catalytic activity">
    <reaction evidence="7 9">
        <text>O-phospho-L-seryl-[protein] + H2O = L-seryl-[protein] + phosphate</text>
        <dbReference type="Rhea" id="RHEA:20629"/>
        <dbReference type="Rhea" id="RHEA-COMP:9863"/>
        <dbReference type="Rhea" id="RHEA-COMP:11604"/>
        <dbReference type="ChEBI" id="CHEBI:15377"/>
        <dbReference type="ChEBI" id="CHEBI:29999"/>
        <dbReference type="ChEBI" id="CHEBI:43474"/>
        <dbReference type="ChEBI" id="CHEBI:83421"/>
        <dbReference type="EC" id="3.1.3.16"/>
    </reaction>
</comment>
<comment type="function">
    <text evidence="9">Component of the cleavage and polyadenylation factor (CPF) complex, which plays a key role in polyadenylation-dependent pre-mRNA 3'-end formation and cooperates with cleavage factors including the CFIA complex and NAB4/CFIB. SSU72 is required for 3'-end formation of snoRNAs.</text>
</comment>